<keyword evidence="5" id="KW-1185">Reference proteome</keyword>
<dbReference type="NCBIfam" id="NF033542">
    <property type="entry name" value="transpos_IS110"/>
    <property type="match status" value="1"/>
</dbReference>
<evidence type="ECO:0000313" key="3">
    <source>
        <dbReference type="EMBL" id="QDV81883.1"/>
    </source>
</evidence>
<accession>A0ABX5Y0L6</accession>
<evidence type="ECO:0000259" key="2">
    <source>
        <dbReference type="Pfam" id="PF02371"/>
    </source>
</evidence>
<dbReference type="RefSeq" id="WP_145207616.1">
    <property type="nucleotide sequence ID" value="NZ_CP036432.1"/>
</dbReference>
<name>A0ABX5Y0L6_9BACT</name>
<dbReference type="InterPro" id="IPR003346">
    <property type="entry name" value="Transposase_20"/>
</dbReference>
<evidence type="ECO:0000259" key="1">
    <source>
        <dbReference type="Pfam" id="PF01548"/>
    </source>
</evidence>
<dbReference type="Pfam" id="PF02371">
    <property type="entry name" value="Transposase_20"/>
    <property type="match status" value="1"/>
</dbReference>
<dbReference type="PANTHER" id="PTHR33055">
    <property type="entry name" value="TRANSPOSASE FOR INSERTION SEQUENCE ELEMENT IS1111A"/>
    <property type="match status" value="1"/>
</dbReference>
<evidence type="ECO:0000313" key="5">
    <source>
        <dbReference type="Proteomes" id="UP000318081"/>
    </source>
</evidence>
<evidence type="ECO:0000313" key="4">
    <source>
        <dbReference type="EMBL" id="QDV87332.1"/>
    </source>
</evidence>
<feature type="domain" description="Transposase IS116/IS110/IS902 C-terminal" evidence="2">
    <location>
        <begin position="225"/>
        <end position="310"/>
    </location>
</feature>
<gene>
    <name evidence="3" type="ORF">TBK1r_08050</name>
    <name evidence="4" type="ORF">TBK1r_63620</name>
</gene>
<feature type="domain" description="Transposase IS110-like N-terminal" evidence="1">
    <location>
        <begin position="4"/>
        <end position="160"/>
    </location>
</feature>
<dbReference type="Pfam" id="PF01548">
    <property type="entry name" value="DEDD_Tnp_IS110"/>
    <property type="match status" value="1"/>
</dbReference>
<dbReference type="EMBL" id="CP036432">
    <property type="protein sequence ID" value="QDV81883.1"/>
    <property type="molecule type" value="Genomic_DNA"/>
</dbReference>
<dbReference type="EMBL" id="CP036432">
    <property type="protein sequence ID" value="QDV87332.1"/>
    <property type="molecule type" value="Genomic_DNA"/>
</dbReference>
<dbReference type="InterPro" id="IPR047650">
    <property type="entry name" value="Transpos_IS110"/>
</dbReference>
<sequence length="367" mass="42226">MLYLGIDQHAKQLTLSLRGSDGNVILNRQVSTEPKRFEEFFNGLKSRAEADGYFAIVEVCGFNDWLLLALPNFGCTEVILIQPEKKPKVKTDRRDAHALSELLWINRERIANRIPIRGVRQVIAASPIDAENQRITLLRQQAGRQRTRATNQIKHILRRHNLQWSMPTKTFPTLKAIAWLKTVKLPSWDRTEMDYHLGEFERLTTRMKSLEETIVSRGQGIEEVELLRTIPGCGYYSALALASRIGDAKRFPRGKSLANYWGLTPGVRDSGDAKGRRGHITKTGSTMARWLLAQVTQHVLRRDPVMKQWYKPIRARRGSRIARTAVMRRMSVIIRNMLVEKQSYTECRDAMIARRKSQLKTRNKRAA</sequence>
<dbReference type="InterPro" id="IPR002525">
    <property type="entry name" value="Transp_IS110-like_N"/>
</dbReference>
<dbReference type="Proteomes" id="UP000318081">
    <property type="component" value="Chromosome"/>
</dbReference>
<dbReference type="PANTHER" id="PTHR33055:SF13">
    <property type="entry name" value="TRANSPOSASE"/>
    <property type="match status" value="1"/>
</dbReference>
<reference evidence="4 5" key="1">
    <citation type="submission" date="2019-02" db="EMBL/GenBank/DDBJ databases">
        <title>Deep-cultivation of Planctomycetes and their phenomic and genomic characterization uncovers novel biology.</title>
        <authorList>
            <person name="Wiegand S."/>
            <person name="Jogler M."/>
            <person name="Boedeker C."/>
            <person name="Pinto D."/>
            <person name="Vollmers J."/>
            <person name="Rivas-Marin E."/>
            <person name="Kohn T."/>
            <person name="Peeters S.H."/>
            <person name="Heuer A."/>
            <person name="Rast P."/>
            <person name="Oberbeckmann S."/>
            <person name="Bunk B."/>
            <person name="Jeske O."/>
            <person name="Meyerdierks A."/>
            <person name="Storesund J.E."/>
            <person name="Kallscheuer N."/>
            <person name="Luecker S."/>
            <person name="Lage O.M."/>
            <person name="Pohl T."/>
            <person name="Merkel B.J."/>
            <person name="Hornburger P."/>
            <person name="Mueller R.-W."/>
            <person name="Bruemmer F."/>
            <person name="Labrenz M."/>
            <person name="Spormann A.M."/>
            <person name="Op den Camp H."/>
            <person name="Overmann J."/>
            <person name="Amann R."/>
            <person name="Jetten M.S.M."/>
            <person name="Mascher T."/>
            <person name="Medema M.H."/>
            <person name="Devos D.P."/>
            <person name="Kaster A.-K."/>
            <person name="Ovreas L."/>
            <person name="Rohde M."/>
            <person name="Galperin M.Y."/>
            <person name="Jogler C."/>
        </authorList>
    </citation>
    <scope>NUCLEOTIDE SEQUENCE [LARGE SCALE GENOMIC DNA]</scope>
    <source>
        <strain evidence="4 5">TBK1r</strain>
    </source>
</reference>
<organism evidence="4 5">
    <name type="scientific">Stieleria magnilauensis</name>
    <dbReference type="NCBI Taxonomy" id="2527963"/>
    <lineage>
        <taxon>Bacteria</taxon>
        <taxon>Pseudomonadati</taxon>
        <taxon>Planctomycetota</taxon>
        <taxon>Planctomycetia</taxon>
        <taxon>Pirellulales</taxon>
        <taxon>Pirellulaceae</taxon>
        <taxon>Stieleria</taxon>
    </lineage>
</organism>
<protein>
    <submittedName>
        <fullName evidence="4">Transposase IS116/IS110/IS902 family protein</fullName>
    </submittedName>
</protein>
<proteinExistence type="predicted"/>